<comment type="subunit">
    <text evidence="6">Supercomplex made of cofactors A to E. Cofactors A and D function by capturing and stabilizing tubulin in a quasi-native conformation. Cofactor E binds to the cofactor D-tubulin complex; interaction with cofactor C then causes the release of tubulin polypeptides that are committed to the native state.</text>
</comment>
<comment type="subcellular location">
    <subcellularLocation>
        <location evidence="1">Cytoplasm</location>
    </subcellularLocation>
</comment>
<dbReference type="GeneID" id="108560075"/>
<keyword evidence="7" id="KW-0175">Coiled coil</keyword>
<evidence type="ECO:0000256" key="2">
    <source>
        <dbReference type="ARBA" id="ARBA00008848"/>
    </source>
</evidence>
<reference evidence="10" key="1">
    <citation type="submission" date="2025-08" db="UniProtKB">
        <authorList>
            <consortium name="RefSeq"/>
        </authorList>
    </citation>
    <scope>IDENTIFICATION</scope>
    <source>
        <tissue evidence="10">Whole Larva</tissue>
    </source>
</reference>
<dbReference type="PROSITE" id="PS51329">
    <property type="entry name" value="C_CAP_COFACTOR_C"/>
    <property type="match status" value="1"/>
</dbReference>
<keyword evidence="9" id="KW-1185">Reference proteome</keyword>
<dbReference type="Proteomes" id="UP000695000">
    <property type="component" value="Unplaced"/>
</dbReference>
<dbReference type="InterPro" id="IPR006599">
    <property type="entry name" value="CARP_motif"/>
</dbReference>
<evidence type="ECO:0000259" key="8">
    <source>
        <dbReference type="PROSITE" id="PS51329"/>
    </source>
</evidence>
<proteinExistence type="inferred from homology"/>
<evidence type="ECO:0000256" key="3">
    <source>
        <dbReference type="ARBA" id="ARBA00022490"/>
    </source>
</evidence>
<dbReference type="Pfam" id="PF07986">
    <property type="entry name" value="TBCC"/>
    <property type="match status" value="1"/>
</dbReference>
<dbReference type="SMART" id="SM00673">
    <property type="entry name" value="CARP"/>
    <property type="match status" value="2"/>
</dbReference>
<feature type="domain" description="C-CAP/cofactor C-like" evidence="8">
    <location>
        <begin position="143"/>
        <end position="295"/>
    </location>
</feature>
<evidence type="ECO:0000256" key="1">
    <source>
        <dbReference type="ARBA" id="ARBA00004496"/>
    </source>
</evidence>
<organism evidence="9 10">
    <name type="scientific">Nicrophorus vespilloides</name>
    <name type="common">Boreal carrion beetle</name>
    <dbReference type="NCBI Taxonomy" id="110193"/>
    <lineage>
        <taxon>Eukaryota</taxon>
        <taxon>Metazoa</taxon>
        <taxon>Ecdysozoa</taxon>
        <taxon>Arthropoda</taxon>
        <taxon>Hexapoda</taxon>
        <taxon>Insecta</taxon>
        <taxon>Pterygota</taxon>
        <taxon>Neoptera</taxon>
        <taxon>Endopterygota</taxon>
        <taxon>Coleoptera</taxon>
        <taxon>Polyphaga</taxon>
        <taxon>Staphyliniformia</taxon>
        <taxon>Silphidae</taxon>
        <taxon>Nicrophorinae</taxon>
        <taxon>Nicrophorus</taxon>
    </lineage>
</organism>
<dbReference type="RefSeq" id="XP_017773001.1">
    <property type="nucleotide sequence ID" value="XM_017917512.1"/>
</dbReference>
<keyword evidence="4" id="KW-0007">Acetylation</keyword>
<dbReference type="InterPro" id="IPR012945">
    <property type="entry name" value="Tubulin-bd_cofactor_C_dom"/>
</dbReference>
<dbReference type="PANTHER" id="PTHR15139:SF0">
    <property type="entry name" value="TUBULIN-SPECIFIC CHAPERONE C"/>
    <property type="match status" value="1"/>
</dbReference>
<dbReference type="InterPro" id="IPR027684">
    <property type="entry name" value="TBCC"/>
</dbReference>
<dbReference type="Gene3D" id="1.20.58.1250">
    <property type="entry name" value="Tubulin Binding Cofactor C, N-terminal domain"/>
    <property type="match status" value="1"/>
</dbReference>
<dbReference type="InterPro" id="IPR017901">
    <property type="entry name" value="C-CAP_CF_C-like"/>
</dbReference>
<evidence type="ECO:0000313" key="10">
    <source>
        <dbReference type="RefSeq" id="XP_017773001.1"/>
    </source>
</evidence>
<evidence type="ECO:0000313" key="9">
    <source>
        <dbReference type="Proteomes" id="UP000695000"/>
    </source>
</evidence>
<accession>A0ABM1MEK1</accession>
<dbReference type="InterPro" id="IPR031925">
    <property type="entry name" value="TBCC_N"/>
</dbReference>
<comment type="similarity">
    <text evidence="2">Belongs to the TBCC family.</text>
</comment>
<dbReference type="PANTHER" id="PTHR15139">
    <property type="entry name" value="TUBULIN FOLDING COFACTOR C"/>
    <property type="match status" value="1"/>
</dbReference>
<name>A0ABM1MEK1_NICVS</name>
<feature type="coiled-coil region" evidence="7">
    <location>
        <begin position="15"/>
        <end position="64"/>
    </location>
</feature>
<dbReference type="InterPro" id="IPR038397">
    <property type="entry name" value="TBCC_N_sf"/>
</dbReference>
<protein>
    <submittedName>
        <fullName evidence="10">Tubulin-specific chaperone C</fullName>
    </submittedName>
</protein>
<evidence type="ECO:0000256" key="7">
    <source>
        <dbReference type="SAM" id="Coils"/>
    </source>
</evidence>
<sequence>MSEITMQDKLDFLNKRETERKLKSKQNEKGSVENEKVDYFEKVVAEKKSEIKELIEQSSQIAQKDKLAEHFNKISNNILTLQKYIASNNLFLRTYDIKVYQESITSLSNEVKELEDKLLPKKRFNFKKRSDVVKASNVTQVQPVKLDKVDIDVGDCGFKDLNDQELNLNREEVFKKDVALANLENCTVKIYGTPSTLHLSNIKNCKIYSGPVSTSIFADGCIESTLVISCQQLRLHSSKSVNIYLHVTSRAIMEDCTHINVAPYNLEYDKLAEDFERAGLDRNVNNWLSVDDFNWLNVAKDSPNWNQMEEADRVPSFFI</sequence>
<gene>
    <name evidence="10" type="primary">LOC108560075</name>
</gene>
<keyword evidence="3" id="KW-0963">Cytoplasm</keyword>
<evidence type="ECO:0000256" key="6">
    <source>
        <dbReference type="ARBA" id="ARBA00026055"/>
    </source>
</evidence>
<evidence type="ECO:0000256" key="4">
    <source>
        <dbReference type="ARBA" id="ARBA00022990"/>
    </source>
</evidence>
<evidence type="ECO:0000256" key="5">
    <source>
        <dbReference type="ARBA" id="ARBA00023186"/>
    </source>
</evidence>
<dbReference type="Pfam" id="PF16752">
    <property type="entry name" value="TBCC_N"/>
    <property type="match status" value="1"/>
</dbReference>
<dbReference type="Gene3D" id="2.160.20.70">
    <property type="match status" value="1"/>
</dbReference>
<dbReference type="InterPro" id="IPR016098">
    <property type="entry name" value="CAP/MinC_C"/>
</dbReference>
<keyword evidence="5" id="KW-0143">Chaperone</keyword>